<dbReference type="EMBL" id="CP039345">
    <property type="protein sequence ID" value="QCD77355.1"/>
    <property type="molecule type" value="Genomic_DNA"/>
</dbReference>
<sequence length="871" mass="94786">MRGFHGTVTALCCVVVVLGVFPLSLDAQAQQLDPSFYRNTCPRVHSIVREVVRNVSKKDPRMLASLIRLHFHDCFVQGCDASVLLNNTATIVSEQQALPNNNSLRGLDVVNDIKTAVENACPGVVSCADILTLASEISSVLGGGPDWKVPLGRRDSLTANRTLANENLPAPFFNLTRLKDAFRKQGLDTTDLVALSGAHTFGRAHCSFILDRLYNFSGTGRPDPTLDTTYLQQLRSQCPQGGPNNLVNFDPTTPDTIDKAYYSNLVVKKGLLQSDQELFSTPGADTIPIVTRFNSDQKVFFDAFEASMIKMGNIGVLTGKQGEIRKHCNFQQALPNNNSIRGLDVVNDIKTAVENVCPNVVSCADILTIAAEVSSILAGGPSIKFPLGRRDSLTANRTLANQNLPSPFSTLGQLKDAFSVQKLDTTDLVALSGAHTFGRAHCFFILSRLYNFSGTGRPDPTLDPTYLQQLRNICPQGGPNNLVNFDPTTPDRFDKNYYSNLQVKKGLLQSDQDFAKSMIKMGNIVKVALFCAVVLLAASPRFSNAQLDNSFYRDTCPRVHSIVREVLRNVSKSDPRILASLIRLHFHDCFVQGCDASVLLNSTDTIVSEQGAGPNNNSLRGLDVVNEIKTAVENQCPGVVSCADILALAAEISSVLAHGPDWKVPLGRRDSLNASFDLANQNLPGPNFSLDQLKSAFERQNLSTIDLVALSGAHTIGRAQCRFFVNRLYNFNSTGNPDPTLNTTLLQALQAICPNGGPGTNLTNLDLSTPDRLDSNYYSNLQLQNGLLRSDQELFSTTGADTIPIVNNFSNNQTLFYENFKASMIKMSIIQVLTGTQGEIRAHCNFVNANSATLSTLPTKQSSKDGVVSSI</sequence>
<evidence type="ECO:0000256" key="18">
    <source>
        <dbReference type="SAM" id="SignalP"/>
    </source>
</evidence>
<evidence type="ECO:0000313" key="21">
    <source>
        <dbReference type="Proteomes" id="UP000501690"/>
    </source>
</evidence>
<dbReference type="PANTHER" id="PTHR31388:SF203">
    <property type="entry name" value="PEROXIDASE"/>
    <property type="match status" value="1"/>
</dbReference>
<comment type="catalytic activity">
    <reaction evidence="1">
        <text>2 a phenolic donor + H2O2 = 2 a phenolic radical donor + 2 H2O</text>
        <dbReference type="Rhea" id="RHEA:56136"/>
        <dbReference type="ChEBI" id="CHEBI:15377"/>
        <dbReference type="ChEBI" id="CHEBI:16240"/>
        <dbReference type="ChEBI" id="CHEBI:139520"/>
        <dbReference type="ChEBI" id="CHEBI:139521"/>
        <dbReference type="EC" id="1.11.1.7"/>
    </reaction>
</comment>
<evidence type="ECO:0000256" key="17">
    <source>
        <dbReference type="PIRSR" id="PIRSR600823-5"/>
    </source>
</evidence>
<dbReference type="InterPro" id="IPR000823">
    <property type="entry name" value="Peroxidase_pln"/>
</dbReference>
<dbReference type="GO" id="GO:0006979">
    <property type="term" value="P:response to oxidative stress"/>
    <property type="evidence" value="ECO:0007669"/>
    <property type="project" value="InterPro"/>
</dbReference>
<keyword evidence="5 20" id="KW-0575">Peroxidase</keyword>
<dbReference type="GO" id="GO:0140825">
    <property type="term" value="F:lactoperoxidase activity"/>
    <property type="evidence" value="ECO:0007669"/>
    <property type="project" value="UniProtKB-EC"/>
</dbReference>
<feature type="disulfide bond" evidence="17">
    <location>
        <begin position="127"/>
        <end position="328"/>
    </location>
</feature>
<dbReference type="PROSITE" id="PS50873">
    <property type="entry name" value="PEROXIDASE_4"/>
    <property type="match status" value="3"/>
</dbReference>
<keyword evidence="21" id="KW-1185">Reference proteome</keyword>
<feature type="site" description="Transition state stabilizer" evidence="16">
    <location>
        <position position="68"/>
    </location>
</feature>
<keyword evidence="9" id="KW-0560">Oxidoreductase</keyword>
<dbReference type="FunFam" id="1.10.420.10:FF:000001">
    <property type="entry name" value="Peroxidase"/>
    <property type="match status" value="3"/>
</dbReference>
<evidence type="ECO:0000256" key="8">
    <source>
        <dbReference type="ARBA" id="ARBA00022837"/>
    </source>
</evidence>
<evidence type="ECO:0000313" key="20">
    <source>
        <dbReference type="EMBL" id="QCD77355.1"/>
    </source>
</evidence>
<evidence type="ECO:0000256" key="6">
    <source>
        <dbReference type="ARBA" id="ARBA00022617"/>
    </source>
</evidence>
<evidence type="ECO:0000256" key="14">
    <source>
        <dbReference type="PIRSR" id="PIRSR600823-2"/>
    </source>
</evidence>
<evidence type="ECO:0000256" key="4">
    <source>
        <dbReference type="ARBA" id="ARBA00012313"/>
    </source>
</evidence>
<feature type="binding site" evidence="15">
    <location>
        <position position="80"/>
    </location>
    <ligand>
        <name>Ca(2+)</name>
        <dbReference type="ChEBI" id="CHEBI:29108"/>
        <label>1</label>
    </ligand>
</feature>
<keyword evidence="7 15" id="KW-0479">Metal-binding</keyword>
<feature type="disulfide bond" evidence="17">
    <location>
        <begin position="206"/>
        <end position="238"/>
    </location>
</feature>
<organism evidence="20 21">
    <name type="scientific">Vigna unguiculata</name>
    <name type="common">Cowpea</name>
    <dbReference type="NCBI Taxonomy" id="3917"/>
    <lineage>
        <taxon>Eukaryota</taxon>
        <taxon>Viridiplantae</taxon>
        <taxon>Streptophyta</taxon>
        <taxon>Embryophyta</taxon>
        <taxon>Tracheophyta</taxon>
        <taxon>Spermatophyta</taxon>
        <taxon>Magnoliopsida</taxon>
        <taxon>eudicotyledons</taxon>
        <taxon>Gunneridae</taxon>
        <taxon>Pentapetalae</taxon>
        <taxon>rosids</taxon>
        <taxon>fabids</taxon>
        <taxon>Fabales</taxon>
        <taxon>Fabaceae</taxon>
        <taxon>Papilionoideae</taxon>
        <taxon>50 kb inversion clade</taxon>
        <taxon>NPAAA clade</taxon>
        <taxon>indigoferoid/millettioid clade</taxon>
        <taxon>Phaseoleae</taxon>
        <taxon>Vigna</taxon>
    </lineage>
</organism>
<feature type="binding site" description="axial binding residue" evidence="15">
    <location>
        <position position="199"/>
    </location>
    <ligand>
        <name>heme b</name>
        <dbReference type="ChEBI" id="CHEBI:60344"/>
    </ligand>
    <ligandPart>
        <name>Fe</name>
        <dbReference type="ChEBI" id="CHEBI:18248"/>
    </ligandPart>
</feature>
<keyword evidence="8 15" id="KW-0106">Calcium</keyword>
<reference evidence="20 21" key="1">
    <citation type="submission" date="2019-04" db="EMBL/GenBank/DDBJ databases">
        <title>An improved genome assembly and genetic linkage map for asparagus bean, Vigna unguiculata ssp. sesquipedialis.</title>
        <authorList>
            <person name="Xia Q."/>
            <person name="Zhang R."/>
            <person name="Dong Y."/>
        </authorList>
    </citation>
    <scope>NUCLEOTIDE SEQUENCE [LARGE SCALE GENOMIC DNA]</scope>
    <source>
        <tissue evidence="20">Leaf</tissue>
    </source>
</reference>
<dbReference type="CDD" id="cd00693">
    <property type="entry name" value="secretory_peroxidase"/>
    <property type="match status" value="3"/>
</dbReference>
<dbReference type="InterPro" id="IPR002016">
    <property type="entry name" value="Haem_peroxidase"/>
</dbReference>
<dbReference type="PROSITE" id="PS00435">
    <property type="entry name" value="PEROXIDASE_1"/>
    <property type="match status" value="2"/>
</dbReference>
<comment type="cofactor">
    <cofactor evidence="15">
        <name>Ca(2+)</name>
        <dbReference type="ChEBI" id="CHEBI:29108"/>
    </cofactor>
    <text evidence="15">Binds 2 calcium ions per subunit.</text>
</comment>
<keyword evidence="18" id="KW-0732">Signal</keyword>
<feature type="chain" id="PRO_5020039241" description="peroxidase" evidence="18">
    <location>
        <begin position="20"/>
        <end position="871"/>
    </location>
</feature>
<feature type="active site" description="Proton acceptor" evidence="13">
    <location>
        <position position="72"/>
    </location>
</feature>
<keyword evidence="6" id="KW-0349">Heme</keyword>
<dbReference type="InterPro" id="IPR033905">
    <property type="entry name" value="Secretory_peroxidase"/>
</dbReference>
<name>A0A4D6KL64_VIGUN</name>
<evidence type="ECO:0000256" key="3">
    <source>
        <dbReference type="ARBA" id="ARBA00006873"/>
    </source>
</evidence>
<dbReference type="Pfam" id="PF00141">
    <property type="entry name" value="peroxidase"/>
    <property type="match status" value="3"/>
</dbReference>
<feature type="disulfide bond" evidence="17">
    <location>
        <begin position="74"/>
        <end position="79"/>
    </location>
</feature>
<evidence type="ECO:0000256" key="11">
    <source>
        <dbReference type="ARBA" id="ARBA00023157"/>
    </source>
</evidence>
<keyword evidence="12" id="KW-0325">Glycoprotein</keyword>
<feature type="binding site" evidence="14">
    <location>
        <position position="169"/>
    </location>
    <ligand>
        <name>substrate</name>
    </ligand>
</feature>
<evidence type="ECO:0000256" key="1">
    <source>
        <dbReference type="ARBA" id="ARBA00000189"/>
    </source>
</evidence>
<feature type="binding site" evidence="15">
    <location>
        <position position="78"/>
    </location>
    <ligand>
        <name>Ca(2+)</name>
        <dbReference type="ChEBI" id="CHEBI:29108"/>
        <label>1</label>
    </ligand>
</feature>
<feature type="binding site" evidence="15">
    <location>
        <position position="73"/>
    </location>
    <ligand>
        <name>Ca(2+)</name>
        <dbReference type="ChEBI" id="CHEBI:29108"/>
        <label>1</label>
    </ligand>
</feature>
<dbReference type="SUPFAM" id="SSF48113">
    <property type="entry name" value="Heme-dependent peroxidases"/>
    <property type="match status" value="3"/>
</dbReference>
<feature type="binding site" evidence="15">
    <location>
        <position position="94"/>
    </location>
    <ligand>
        <name>Ca(2+)</name>
        <dbReference type="ChEBI" id="CHEBI:29108"/>
        <label>1</label>
    </ligand>
</feature>
<evidence type="ECO:0000256" key="13">
    <source>
        <dbReference type="PIRSR" id="PIRSR600823-1"/>
    </source>
</evidence>
<proteinExistence type="inferred from homology"/>
<dbReference type="PANTHER" id="PTHR31388">
    <property type="entry name" value="PEROXIDASE 72-RELATED"/>
    <property type="match status" value="1"/>
</dbReference>
<protein>
    <recommendedName>
        <fullName evidence="4">peroxidase</fullName>
        <ecNumber evidence="4">1.11.1.7</ecNumber>
    </recommendedName>
</protein>
<feature type="binding site" evidence="15">
    <location>
        <position position="200"/>
    </location>
    <ligand>
        <name>Ca(2+)</name>
        <dbReference type="ChEBI" id="CHEBI:29108"/>
        <label>2</label>
    </ligand>
</feature>
<feature type="binding site" evidence="15">
    <location>
        <position position="258"/>
    </location>
    <ligand>
        <name>Ca(2+)</name>
        <dbReference type="ChEBI" id="CHEBI:29108"/>
        <label>2</label>
    </ligand>
</feature>
<dbReference type="GO" id="GO:0046872">
    <property type="term" value="F:metal ion binding"/>
    <property type="evidence" value="ECO:0007669"/>
    <property type="project" value="UniProtKB-KW"/>
</dbReference>
<evidence type="ECO:0000256" key="9">
    <source>
        <dbReference type="ARBA" id="ARBA00023002"/>
    </source>
</evidence>
<evidence type="ECO:0000256" key="5">
    <source>
        <dbReference type="ARBA" id="ARBA00022559"/>
    </source>
</evidence>
<accession>A0A4D6KL64</accession>
<dbReference type="Gene3D" id="1.10.420.10">
    <property type="entry name" value="Peroxidase, domain 2"/>
    <property type="match status" value="3"/>
</dbReference>
<feature type="binding site" evidence="15">
    <location>
        <position position="76"/>
    </location>
    <ligand>
        <name>Ca(2+)</name>
        <dbReference type="ChEBI" id="CHEBI:29108"/>
        <label>1</label>
    </ligand>
</feature>
<dbReference type="GO" id="GO:0020037">
    <property type="term" value="F:heme binding"/>
    <property type="evidence" value="ECO:0007669"/>
    <property type="project" value="InterPro"/>
</dbReference>
<feature type="disulfide bond" evidence="17">
    <location>
        <begin position="41"/>
        <end position="121"/>
    </location>
</feature>
<comment type="similarity">
    <text evidence="3">Belongs to the peroxidase family. Ascorbate peroxidase subfamily.</text>
</comment>
<feature type="domain" description="Plant heme peroxidase family profile" evidence="19">
    <location>
        <begin position="546"/>
        <end position="848"/>
    </location>
</feature>
<evidence type="ECO:0000256" key="10">
    <source>
        <dbReference type="ARBA" id="ARBA00023004"/>
    </source>
</evidence>
<evidence type="ECO:0000256" key="16">
    <source>
        <dbReference type="PIRSR" id="PIRSR600823-4"/>
    </source>
</evidence>
<feature type="binding site" evidence="15">
    <location>
        <position position="82"/>
    </location>
    <ligand>
        <name>Ca(2+)</name>
        <dbReference type="ChEBI" id="CHEBI:29108"/>
        <label>1</label>
    </ligand>
</feature>
<dbReference type="Proteomes" id="UP000501690">
    <property type="component" value="Linkage Group LG1"/>
</dbReference>
<dbReference type="InterPro" id="IPR019793">
    <property type="entry name" value="Peroxidases_heam-ligand_BS"/>
</dbReference>
<comment type="cofactor">
    <cofactor evidence="15">
        <name>heme b</name>
        <dbReference type="ChEBI" id="CHEBI:60344"/>
    </cofactor>
    <text evidence="15">Binds 1 heme b (iron(II)-protoporphyrin IX) group per subunit.</text>
</comment>
<dbReference type="Gene3D" id="1.10.520.10">
    <property type="match status" value="2"/>
</dbReference>
<dbReference type="InterPro" id="IPR010255">
    <property type="entry name" value="Haem_peroxidase_sf"/>
</dbReference>
<comment type="function">
    <text evidence="2">Removal of H(2)O(2), oxidation of toxic reductants, biosynthesis and degradation of lignin, suberization, auxin catabolism, response to environmental stresses such as wounding, pathogen attack and oxidative stress. These functions might be dependent on each isozyme/isoform in each plant tissue.</text>
</comment>
<dbReference type="FunFam" id="1.10.520.10:FF:000009">
    <property type="entry name" value="Peroxidase"/>
    <property type="match status" value="2"/>
</dbReference>
<dbReference type="GO" id="GO:0042744">
    <property type="term" value="P:hydrogen peroxide catabolic process"/>
    <property type="evidence" value="ECO:0007669"/>
    <property type="project" value="InterPro"/>
</dbReference>
<dbReference type="AlphaFoldDB" id="A0A4D6KL64"/>
<feature type="domain" description="Plant heme peroxidase family profile" evidence="19">
    <location>
        <begin position="31"/>
        <end position="332"/>
    </location>
</feature>
<keyword evidence="11 17" id="KW-1015">Disulfide bond</keyword>
<evidence type="ECO:0000259" key="19">
    <source>
        <dbReference type="PROSITE" id="PS50873"/>
    </source>
</evidence>
<dbReference type="PRINTS" id="PR00461">
    <property type="entry name" value="PLPEROXIDASE"/>
</dbReference>
<gene>
    <name evidence="20" type="ORF">DEO72_LG1g978</name>
</gene>
<dbReference type="PRINTS" id="PR00458">
    <property type="entry name" value="PEROXIDASE"/>
</dbReference>
<dbReference type="EC" id="1.11.1.7" evidence="4"/>
<evidence type="ECO:0000256" key="2">
    <source>
        <dbReference type="ARBA" id="ARBA00002322"/>
    </source>
</evidence>
<feature type="binding site" evidence="15">
    <location>
        <position position="250"/>
    </location>
    <ligand>
        <name>Ca(2+)</name>
        <dbReference type="ChEBI" id="CHEBI:29108"/>
        <label>2</label>
    </ligand>
</feature>
<feature type="signal peptide" evidence="18">
    <location>
        <begin position="1"/>
        <end position="19"/>
    </location>
</feature>
<feature type="binding site" evidence="15">
    <location>
        <position position="253"/>
    </location>
    <ligand>
        <name>Ca(2+)</name>
        <dbReference type="ChEBI" id="CHEBI:29108"/>
        <label>2</label>
    </ligand>
</feature>
<evidence type="ECO:0000256" key="15">
    <source>
        <dbReference type="PIRSR" id="PIRSR600823-3"/>
    </source>
</evidence>
<keyword evidence="10 15" id="KW-0408">Iron</keyword>
<feature type="domain" description="Plant heme peroxidase family profile" evidence="19">
    <location>
        <begin position="331"/>
        <end position="520"/>
    </location>
</feature>
<evidence type="ECO:0000256" key="7">
    <source>
        <dbReference type="ARBA" id="ARBA00022723"/>
    </source>
</evidence>
<evidence type="ECO:0000256" key="12">
    <source>
        <dbReference type="ARBA" id="ARBA00023180"/>
    </source>
</evidence>